<dbReference type="InterPro" id="IPR021765">
    <property type="entry name" value="UstYa-like"/>
</dbReference>
<evidence type="ECO:0000256" key="1">
    <source>
        <dbReference type="ARBA" id="ARBA00035112"/>
    </source>
</evidence>
<keyword evidence="4" id="KW-1185">Reference proteome</keyword>
<dbReference type="PANTHER" id="PTHR33365">
    <property type="entry name" value="YALI0B05434P"/>
    <property type="match status" value="1"/>
</dbReference>
<proteinExistence type="inferred from homology"/>
<comment type="caution">
    <text evidence="3">The sequence shown here is derived from an EMBL/GenBank/DDBJ whole genome shotgun (WGS) entry which is preliminary data.</text>
</comment>
<keyword evidence="2" id="KW-0812">Transmembrane</keyword>
<dbReference type="Pfam" id="PF11807">
    <property type="entry name" value="UstYa"/>
    <property type="match status" value="1"/>
</dbReference>
<evidence type="ECO:0000313" key="4">
    <source>
        <dbReference type="Proteomes" id="UP001396898"/>
    </source>
</evidence>
<evidence type="ECO:0008006" key="5">
    <source>
        <dbReference type="Google" id="ProtNLM"/>
    </source>
</evidence>
<gene>
    <name evidence="3" type="ORF">PG991_013772</name>
</gene>
<sequence length="259" mass="29034">MPLRAAGKHKYRPVGFEDENGSEETAASLVFIESKWRQRFYVLLVSSLAVLTILTTGFVYTLSTWKCPPLKPGVIEPYSPAPVSYVNKWFTGDPDTPKFLGQPRPEMDEAWHDLLSATAILLSSEELLLANNATSIEHKNGGFVGGLGISHSLHCVKRIKQYLHPEYYYGEGEQAWDELFMHVDHCLESLRQSVLCQADVSVYTLEWTPHSRYKPAVRVPQPHACVDWDALHGWMSERAASLDDAVGPPAGMFEEDATN</sequence>
<dbReference type="PANTHER" id="PTHR33365:SF7">
    <property type="entry name" value="TAT PATHWAY SIGNAL SEQUENCE"/>
    <property type="match status" value="1"/>
</dbReference>
<keyword evidence="2" id="KW-0472">Membrane</keyword>
<name>A0ABR1R6Y2_9PEZI</name>
<comment type="similarity">
    <text evidence="1">Belongs to the ustYa family.</text>
</comment>
<evidence type="ECO:0000256" key="2">
    <source>
        <dbReference type="SAM" id="Phobius"/>
    </source>
</evidence>
<keyword evidence="2" id="KW-1133">Transmembrane helix</keyword>
<feature type="transmembrane region" description="Helical" evidence="2">
    <location>
        <begin position="40"/>
        <end position="62"/>
    </location>
</feature>
<evidence type="ECO:0000313" key="3">
    <source>
        <dbReference type="EMBL" id="KAK8001550.1"/>
    </source>
</evidence>
<protein>
    <recommendedName>
        <fullName evidence="5">Tat pathway signal sequence</fullName>
    </recommendedName>
</protein>
<reference evidence="3 4" key="1">
    <citation type="submission" date="2023-01" db="EMBL/GenBank/DDBJ databases">
        <title>Analysis of 21 Apiospora genomes using comparative genomics revels a genus with tremendous synthesis potential of carbohydrate active enzymes and secondary metabolites.</title>
        <authorList>
            <person name="Sorensen T."/>
        </authorList>
    </citation>
    <scope>NUCLEOTIDE SEQUENCE [LARGE SCALE GENOMIC DNA]</scope>
    <source>
        <strain evidence="3 4">CBS 20057</strain>
    </source>
</reference>
<dbReference type="EMBL" id="JAQQWI010000018">
    <property type="protein sequence ID" value="KAK8001550.1"/>
    <property type="molecule type" value="Genomic_DNA"/>
</dbReference>
<organism evidence="3 4">
    <name type="scientific">Apiospora marii</name>
    <dbReference type="NCBI Taxonomy" id="335849"/>
    <lineage>
        <taxon>Eukaryota</taxon>
        <taxon>Fungi</taxon>
        <taxon>Dikarya</taxon>
        <taxon>Ascomycota</taxon>
        <taxon>Pezizomycotina</taxon>
        <taxon>Sordariomycetes</taxon>
        <taxon>Xylariomycetidae</taxon>
        <taxon>Amphisphaeriales</taxon>
        <taxon>Apiosporaceae</taxon>
        <taxon>Apiospora</taxon>
    </lineage>
</organism>
<dbReference type="Proteomes" id="UP001396898">
    <property type="component" value="Unassembled WGS sequence"/>
</dbReference>
<accession>A0ABR1R6Y2</accession>